<evidence type="ECO:0000256" key="5">
    <source>
        <dbReference type="SAM" id="Phobius"/>
    </source>
</evidence>
<dbReference type="PRINTS" id="PR00420">
    <property type="entry name" value="RNGMNOXGNASE"/>
</dbReference>
<accession>A0A8E2EYS5</accession>
<evidence type="ECO:0000313" key="7">
    <source>
        <dbReference type="EMBL" id="OCL06823.1"/>
    </source>
</evidence>
<keyword evidence="5" id="KW-0472">Membrane</keyword>
<keyword evidence="5" id="KW-0812">Transmembrane</keyword>
<proteinExistence type="predicted"/>
<dbReference type="Gene3D" id="3.50.50.60">
    <property type="entry name" value="FAD/NAD(P)-binding domain"/>
    <property type="match status" value="1"/>
</dbReference>
<gene>
    <name evidence="7" type="ORF">AOQ84DRAFT_355286</name>
</gene>
<reference evidence="7 8" key="1">
    <citation type="journal article" date="2016" name="Nat. Commun.">
        <title>Ectomycorrhizal ecology is imprinted in the genome of the dominant symbiotic fungus Cenococcum geophilum.</title>
        <authorList>
            <consortium name="DOE Joint Genome Institute"/>
            <person name="Peter M."/>
            <person name="Kohler A."/>
            <person name="Ohm R.A."/>
            <person name="Kuo A."/>
            <person name="Krutzmann J."/>
            <person name="Morin E."/>
            <person name="Arend M."/>
            <person name="Barry K.W."/>
            <person name="Binder M."/>
            <person name="Choi C."/>
            <person name="Clum A."/>
            <person name="Copeland A."/>
            <person name="Grisel N."/>
            <person name="Haridas S."/>
            <person name="Kipfer T."/>
            <person name="LaButti K."/>
            <person name="Lindquist E."/>
            <person name="Lipzen A."/>
            <person name="Maire R."/>
            <person name="Meier B."/>
            <person name="Mihaltcheva S."/>
            <person name="Molinier V."/>
            <person name="Murat C."/>
            <person name="Poggeler S."/>
            <person name="Quandt C.A."/>
            <person name="Sperisen C."/>
            <person name="Tritt A."/>
            <person name="Tisserant E."/>
            <person name="Crous P.W."/>
            <person name="Henrissat B."/>
            <person name="Nehls U."/>
            <person name="Egli S."/>
            <person name="Spatafora J.W."/>
            <person name="Grigoriev I.V."/>
            <person name="Martin F.M."/>
        </authorList>
    </citation>
    <scope>NUCLEOTIDE SEQUENCE [LARGE SCALE GENOMIC DNA]</scope>
    <source>
        <strain evidence="7 8">CBS 207.34</strain>
    </source>
</reference>
<sequence>MATQTFKIAIIGAGPGGCMLARLLHRAGISVTIFEAEASIDFRSQGGTLDLRTNTGLAALKEAGLYDEFLKHARFDGESLVVCDKNLKKYFARSPSKSGNKIAAAPEIDRAELRKLLLESIPEDTIRWNHRLRSVDEDRVLHFDHGVEKGFDLIIGADGAWSKIRLLLSQTKPFYSGIGGHGFSITDAQERAPEVYKLVNRGSVFAFSDGKAFFGQQLGNGSINVSSWSRRSEEWMSECGYNSRDSEESKQAIRIEFSDWSPDLLNLIEAADTMETPRSLFMLPVGFRWDNKPGVTLLGDAAHLMTPFAGIGVNVAFEDAMKLARAIIDASKDTRENALAVKITAYEEEMFERAKKAQQLTYGAMRDMLFTKGAPRSSIASWCTRMVTQNIPTVLYPLAFSGIHIFYFFYKMFV</sequence>
<feature type="domain" description="FAD-binding" evidence="6">
    <location>
        <begin position="7"/>
        <end position="359"/>
    </location>
</feature>
<keyword evidence="3" id="KW-0560">Oxidoreductase</keyword>
<name>A0A8E2EYS5_9PEZI</name>
<dbReference type="GO" id="GO:0071949">
    <property type="term" value="F:FAD binding"/>
    <property type="evidence" value="ECO:0007669"/>
    <property type="project" value="InterPro"/>
</dbReference>
<dbReference type="PANTHER" id="PTHR46972:SF1">
    <property type="entry name" value="FAD DEPENDENT OXIDOREDUCTASE DOMAIN-CONTAINING PROTEIN"/>
    <property type="match status" value="1"/>
</dbReference>
<dbReference type="Pfam" id="PF01494">
    <property type="entry name" value="FAD_binding_3"/>
    <property type="match status" value="1"/>
</dbReference>
<evidence type="ECO:0000259" key="6">
    <source>
        <dbReference type="Pfam" id="PF01494"/>
    </source>
</evidence>
<dbReference type="GO" id="GO:0004497">
    <property type="term" value="F:monooxygenase activity"/>
    <property type="evidence" value="ECO:0007669"/>
    <property type="project" value="UniProtKB-KW"/>
</dbReference>
<organism evidence="7 8">
    <name type="scientific">Glonium stellatum</name>
    <dbReference type="NCBI Taxonomy" id="574774"/>
    <lineage>
        <taxon>Eukaryota</taxon>
        <taxon>Fungi</taxon>
        <taxon>Dikarya</taxon>
        <taxon>Ascomycota</taxon>
        <taxon>Pezizomycotina</taxon>
        <taxon>Dothideomycetes</taxon>
        <taxon>Pleosporomycetidae</taxon>
        <taxon>Gloniales</taxon>
        <taxon>Gloniaceae</taxon>
        <taxon>Glonium</taxon>
    </lineage>
</organism>
<feature type="transmembrane region" description="Helical" evidence="5">
    <location>
        <begin position="394"/>
        <end position="410"/>
    </location>
</feature>
<evidence type="ECO:0000313" key="8">
    <source>
        <dbReference type="Proteomes" id="UP000250140"/>
    </source>
</evidence>
<dbReference type="EMBL" id="KV749976">
    <property type="protein sequence ID" value="OCL06823.1"/>
    <property type="molecule type" value="Genomic_DNA"/>
</dbReference>
<evidence type="ECO:0000256" key="3">
    <source>
        <dbReference type="ARBA" id="ARBA00023002"/>
    </source>
</evidence>
<dbReference type="Proteomes" id="UP000250140">
    <property type="component" value="Unassembled WGS sequence"/>
</dbReference>
<keyword evidence="5" id="KW-1133">Transmembrane helix</keyword>
<evidence type="ECO:0000256" key="4">
    <source>
        <dbReference type="ARBA" id="ARBA00023033"/>
    </source>
</evidence>
<dbReference type="InterPro" id="IPR002938">
    <property type="entry name" value="FAD-bd"/>
</dbReference>
<dbReference type="AlphaFoldDB" id="A0A8E2EYS5"/>
<dbReference type="OrthoDB" id="655030at2759"/>
<keyword evidence="4" id="KW-0503">Monooxygenase</keyword>
<protein>
    <submittedName>
        <fullName evidence="7">FAD/NAD(P)-binding domain-containing protein</fullName>
    </submittedName>
</protein>
<keyword evidence="1" id="KW-0285">Flavoprotein</keyword>
<dbReference type="SUPFAM" id="SSF51905">
    <property type="entry name" value="FAD/NAD(P)-binding domain"/>
    <property type="match status" value="1"/>
</dbReference>
<keyword evidence="8" id="KW-1185">Reference proteome</keyword>
<keyword evidence="2" id="KW-0274">FAD</keyword>
<evidence type="ECO:0000256" key="1">
    <source>
        <dbReference type="ARBA" id="ARBA00022630"/>
    </source>
</evidence>
<dbReference type="PANTHER" id="PTHR46972">
    <property type="entry name" value="MONOOXYGENASE ASQM-RELATED"/>
    <property type="match status" value="1"/>
</dbReference>
<evidence type="ECO:0000256" key="2">
    <source>
        <dbReference type="ARBA" id="ARBA00022827"/>
    </source>
</evidence>
<dbReference type="InterPro" id="IPR036188">
    <property type="entry name" value="FAD/NAD-bd_sf"/>
</dbReference>